<dbReference type="SUPFAM" id="SSF56436">
    <property type="entry name" value="C-type lectin-like"/>
    <property type="match status" value="1"/>
</dbReference>
<comment type="caution">
    <text evidence="3">The sequence shown here is derived from an EMBL/GenBank/DDBJ whole genome shotgun (WGS) entry which is preliminary data.</text>
</comment>
<keyword evidence="1" id="KW-0732">Signal</keyword>
<dbReference type="EMBL" id="CATQJL010000316">
    <property type="protein sequence ID" value="CAJ0605140.1"/>
    <property type="molecule type" value="Genomic_DNA"/>
</dbReference>
<feature type="signal peptide" evidence="1">
    <location>
        <begin position="1"/>
        <end position="18"/>
    </location>
</feature>
<dbReference type="AlphaFoldDB" id="A0AA36H6Q2"/>
<organism evidence="3 4">
    <name type="scientific">Cylicocyclus nassatus</name>
    <name type="common">Nematode worm</name>
    <dbReference type="NCBI Taxonomy" id="53992"/>
    <lineage>
        <taxon>Eukaryota</taxon>
        <taxon>Metazoa</taxon>
        <taxon>Ecdysozoa</taxon>
        <taxon>Nematoda</taxon>
        <taxon>Chromadorea</taxon>
        <taxon>Rhabditida</taxon>
        <taxon>Rhabditina</taxon>
        <taxon>Rhabditomorpha</taxon>
        <taxon>Strongyloidea</taxon>
        <taxon>Strongylidae</taxon>
        <taxon>Cylicocyclus</taxon>
    </lineage>
</organism>
<dbReference type="InterPro" id="IPR001304">
    <property type="entry name" value="C-type_lectin-like"/>
</dbReference>
<evidence type="ECO:0000256" key="1">
    <source>
        <dbReference type="SAM" id="SignalP"/>
    </source>
</evidence>
<dbReference type="InterPro" id="IPR016186">
    <property type="entry name" value="C-type_lectin-like/link_sf"/>
</dbReference>
<feature type="chain" id="PRO_5041314730" description="C-type lectin domain-containing protein" evidence="1">
    <location>
        <begin position="19"/>
        <end position="177"/>
    </location>
</feature>
<feature type="domain" description="C-type lectin" evidence="2">
    <location>
        <begin position="35"/>
        <end position="159"/>
    </location>
</feature>
<keyword evidence="4" id="KW-1185">Reference proteome</keyword>
<reference evidence="3" key="1">
    <citation type="submission" date="2023-07" db="EMBL/GenBank/DDBJ databases">
        <authorList>
            <consortium name="CYATHOMIX"/>
        </authorList>
    </citation>
    <scope>NUCLEOTIDE SEQUENCE</scope>
    <source>
        <strain evidence="3">N/A</strain>
    </source>
</reference>
<dbReference type="Pfam" id="PF00059">
    <property type="entry name" value="Lectin_C"/>
    <property type="match status" value="1"/>
</dbReference>
<sequence>MFGIHWLFYALTAIPVVAFPLNNTEDSCPRTWFAYRDSCYYHASVATDFVTAQVNCQRMGAALLHTETQEEYKYVTERVKGTSMSWIGFQEDKNLKYARWLNGDRLDYNTVNWLMTPEMPWGAFWTNFAKCGAYYYNFTNSASSTLYFPCTSQLYSTCERNKTLGKFTKPRPYRFKQ</sequence>
<evidence type="ECO:0000313" key="4">
    <source>
        <dbReference type="Proteomes" id="UP001176961"/>
    </source>
</evidence>
<dbReference type="Gene3D" id="3.10.100.10">
    <property type="entry name" value="Mannose-Binding Protein A, subunit A"/>
    <property type="match status" value="1"/>
</dbReference>
<evidence type="ECO:0000259" key="2">
    <source>
        <dbReference type="PROSITE" id="PS50041"/>
    </source>
</evidence>
<gene>
    <name evidence="3" type="ORF">CYNAS_LOCUS17123</name>
</gene>
<dbReference type="InterPro" id="IPR050828">
    <property type="entry name" value="C-type_lectin/matrix_domain"/>
</dbReference>
<dbReference type="SMART" id="SM00034">
    <property type="entry name" value="CLECT"/>
    <property type="match status" value="1"/>
</dbReference>
<protein>
    <recommendedName>
        <fullName evidence="2">C-type lectin domain-containing protein</fullName>
    </recommendedName>
</protein>
<dbReference type="InterPro" id="IPR016187">
    <property type="entry name" value="CTDL_fold"/>
</dbReference>
<dbReference type="PANTHER" id="PTHR45710">
    <property type="entry name" value="C-TYPE LECTIN DOMAIN-CONTAINING PROTEIN 180"/>
    <property type="match status" value="1"/>
</dbReference>
<dbReference type="PROSITE" id="PS50041">
    <property type="entry name" value="C_TYPE_LECTIN_2"/>
    <property type="match status" value="1"/>
</dbReference>
<evidence type="ECO:0000313" key="3">
    <source>
        <dbReference type="EMBL" id="CAJ0605140.1"/>
    </source>
</evidence>
<dbReference type="Proteomes" id="UP001176961">
    <property type="component" value="Unassembled WGS sequence"/>
</dbReference>
<accession>A0AA36H6Q2</accession>
<dbReference type="PANTHER" id="PTHR45710:SF26">
    <property type="entry name" value="RH26557P"/>
    <property type="match status" value="1"/>
</dbReference>
<proteinExistence type="predicted"/>
<name>A0AA36H6Q2_CYLNA</name>